<evidence type="ECO:0000313" key="2">
    <source>
        <dbReference type="Proteomes" id="UP000187429"/>
    </source>
</evidence>
<proteinExistence type="predicted"/>
<organism evidence="1 2">
    <name type="scientific">Smittium culicis</name>
    <dbReference type="NCBI Taxonomy" id="133412"/>
    <lineage>
        <taxon>Eukaryota</taxon>
        <taxon>Fungi</taxon>
        <taxon>Fungi incertae sedis</taxon>
        <taxon>Zoopagomycota</taxon>
        <taxon>Kickxellomycotina</taxon>
        <taxon>Harpellomycetes</taxon>
        <taxon>Harpellales</taxon>
        <taxon>Legeriomycetaceae</taxon>
        <taxon>Smittium</taxon>
    </lineage>
</organism>
<dbReference type="AlphaFoldDB" id="A0A1R1XC44"/>
<sequence length="119" mass="13797">MHSAHRHPKECVQNTLRFDSNSNSDTENTWALKPTPLTRNKLYGQSIYKICSSPETRESEHNISDADIRPERTKQKHFLLLDMAHINDFALKEGFKMEGLKSLRDLILPENYTAKLDVK</sequence>
<dbReference type="OrthoDB" id="2267579at2759"/>
<gene>
    <name evidence="1" type="ORF">AYI69_g9513</name>
</gene>
<comment type="caution">
    <text evidence="1">The sequence shown here is derived from an EMBL/GenBank/DDBJ whole genome shotgun (WGS) entry which is preliminary data.</text>
</comment>
<evidence type="ECO:0000313" key="1">
    <source>
        <dbReference type="EMBL" id="OMJ12187.1"/>
    </source>
</evidence>
<dbReference type="EMBL" id="LSSM01005681">
    <property type="protein sequence ID" value="OMJ12187.1"/>
    <property type="molecule type" value="Genomic_DNA"/>
</dbReference>
<reference evidence="2" key="1">
    <citation type="submission" date="2017-01" db="EMBL/GenBank/DDBJ databases">
        <authorList>
            <person name="Wang Y."/>
            <person name="White M."/>
            <person name="Kvist S."/>
            <person name="Moncalvo J.-M."/>
        </authorList>
    </citation>
    <scope>NUCLEOTIDE SEQUENCE [LARGE SCALE GENOMIC DNA]</scope>
    <source>
        <strain evidence="2">ID-206-W2</strain>
    </source>
</reference>
<name>A0A1R1XC44_9FUNG</name>
<accession>A0A1R1XC44</accession>
<dbReference type="Proteomes" id="UP000187429">
    <property type="component" value="Unassembled WGS sequence"/>
</dbReference>
<keyword evidence="2" id="KW-1185">Reference proteome</keyword>
<protein>
    <submittedName>
        <fullName evidence="1">Uncharacterized protein</fullName>
    </submittedName>
</protein>